<dbReference type="STRING" id="869213.GCA_000517085_01597"/>
<reference evidence="2 3" key="1">
    <citation type="journal article" date="2014" name="Genome Announc.">
        <title>Draft Genome Sequence of Cytophaga fermentans JCM 21142T, a Facultative Anaerobe Isolated from Marine Mud.</title>
        <authorList>
            <person name="Starns D."/>
            <person name="Oshima K."/>
            <person name="Suda W."/>
            <person name="Iino T."/>
            <person name="Yuki M."/>
            <person name="Inoue J."/>
            <person name="Kitamura K."/>
            <person name="Iida T."/>
            <person name="Darby A."/>
            <person name="Hattori M."/>
            <person name="Ohkuma M."/>
        </authorList>
    </citation>
    <scope>NUCLEOTIDE SEQUENCE [LARGE SCALE GENOMIC DNA]</scope>
    <source>
        <strain evidence="2 3">JCM 21142</strain>
    </source>
</reference>
<dbReference type="InterPro" id="IPR014922">
    <property type="entry name" value="YdhG-like"/>
</dbReference>
<name>W7XZW8_9BACT</name>
<dbReference type="OrthoDB" id="328972at2"/>
<evidence type="ECO:0000313" key="2">
    <source>
        <dbReference type="EMBL" id="GAF04200.1"/>
    </source>
</evidence>
<gene>
    <name evidence="2" type="ORF">JCM21142_72897</name>
</gene>
<dbReference type="Gene3D" id="3.90.1150.200">
    <property type="match status" value="1"/>
</dbReference>
<proteinExistence type="predicted"/>
<organism evidence="2 3">
    <name type="scientific">Saccharicrinis fermentans DSM 9555 = JCM 21142</name>
    <dbReference type="NCBI Taxonomy" id="869213"/>
    <lineage>
        <taxon>Bacteria</taxon>
        <taxon>Pseudomonadati</taxon>
        <taxon>Bacteroidota</taxon>
        <taxon>Bacteroidia</taxon>
        <taxon>Marinilabiliales</taxon>
        <taxon>Marinilabiliaceae</taxon>
        <taxon>Saccharicrinis</taxon>
    </lineage>
</organism>
<feature type="domain" description="YdhG-like" evidence="1">
    <location>
        <begin position="24"/>
        <end position="128"/>
    </location>
</feature>
<comment type="caution">
    <text evidence="2">The sequence shown here is derived from an EMBL/GenBank/DDBJ whole genome shotgun (WGS) entry which is preliminary data.</text>
</comment>
<sequence length="144" mass="16903">MGKLIVRTDASVDEVFANYPDSVRDQMQYLRTLVKETAEEMGDVLVLQETLKWGEPSFVTKNGSTLRMDWKAKLPKQYAMYFQCSSRLVDTFRLIFDRKFQYEGKRAIIFQLNQTIPVMQLKECIKASLRYHNVKDQMTLGIFE</sequence>
<evidence type="ECO:0000259" key="1">
    <source>
        <dbReference type="Pfam" id="PF08818"/>
    </source>
</evidence>
<keyword evidence="3" id="KW-1185">Reference proteome</keyword>
<dbReference type="eggNOG" id="COG5646">
    <property type="taxonomic scope" value="Bacteria"/>
</dbReference>
<accession>W7XZW8</accession>
<evidence type="ECO:0000313" key="3">
    <source>
        <dbReference type="Proteomes" id="UP000019402"/>
    </source>
</evidence>
<dbReference type="RefSeq" id="WP_027471380.1">
    <property type="nucleotide sequence ID" value="NZ_BAMD01000039.1"/>
</dbReference>
<dbReference type="SUPFAM" id="SSF159888">
    <property type="entry name" value="YdhG-like"/>
    <property type="match status" value="1"/>
</dbReference>
<dbReference type="AlphaFoldDB" id="W7XZW8"/>
<protein>
    <recommendedName>
        <fullName evidence="1">YdhG-like domain-containing protein</fullName>
    </recommendedName>
</protein>
<dbReference type="EMBL" id="BAMD01000039">
    <property type="protein sequence ID" value="GAF04200.1"/>
    <property type="molecule type" value="Genomic_DNA"/>
</dbReference>
<dbReference type="Proteomes" id="UP000019402">
    <property type="component" value="Unassembled WGS sequence"/>
</dbReference>
<dbReference type="Pfam" id="PF08818">
    <property type="entry name" value="DUF1801"/>
    <property type="match status" value="1"/>
</dbReference>